<keyword evidence="5" id="KW-1185">Reference proteome</keyword>
<dbReference type="PANTHER" id="PTHR36513:SF1">
    <property type="entry name" value="TRANSMEMBRANE PROTEIN"/>
    <property type="match status" value="1"/>
</dbReference>
<comment type="caution">
    <text evidence="4">The sequence shown here is derived from an EMBL/GenBank/DDBJ whole genome shotgun (WGS) entry which is preliminary data.</text>
</comment>
<dbReference type="AlphaFoldDB" id="A0A2N5X7W0"/>
<gene>
    <name evidence="4" type="ORF">C0039_00110</name>
</gene>
<evidence type="ECO:0000256" key="1">
    <source>
        <dbReference type="SAM" id="Coils"/>
    </source>
</evidence>
<keyword evidence="2" id="KW-1133">Transmembrane helix</keyword>
<evidence type="ECO:0000256" key="2">
    <source>
        <dbReference type="SAM" id="Phobius"/>
    </source>
</evidence>
<dbReference type="OrthoDB" id="334507at2"/>
<name>A0A2N5X7W0_9GAMM</name>
<feature type="coiled-coil region" evidence="1">
    <location>
        <begin position="27"/>
        <end position="75"/>
    </location>
</feature>
<reference evidence="4 5" key="1">
    <citation type="submission" date="2018-01" db="EMBL/GenBank/DDBJ databases">
        <title>The draft genome sequence of Halioglobus lutimaris HF004.</title>
        <authorList>
            <person name="Du Z.-J."/>
            <person name="Shi M.-J."/>
        </authorList>
    </citation>
    <scope>NUCLEOTIDE SEQUENCE [LARGE SCALE GENOMIC DNA]</scope>
    <source>
        <strain evidence="4 5">HF004</strain>
    </source>
</reference>
<feature type="transmembrane region" description="Helical" evidence="2">
    <location>
        <begin position="184"/>
        <end position="205"/>
    </location>
</feature>
<keyword evidence="1" id="KW-0175">Coiled coil</keyword>
<organism evidence="4 5">
    <name type="scientific">Pseudohalioglobus lutimaris</name>
    <dbReference type="NCBI Taxonomy" id="1737061"/>
    <lineage>
        <taxon>Bacteria</taxon>
        <taxon>Pseudomonadati</taxon>
        <taxon>Pseudomonadota</taxon>
        <taxon>Gammaproteobacteria</taxon>
        <taxon>Cellvibrionales</taxon>
        <taxon>Halieaceae</taxon>
        <taxon>Pseudohalioglobus</taxon>
    </lineage>
</organism>
<dbReference type="PROSITE" id="PS51257">
    <property type="entry name" value="PROKAR_LIPOPROTEIN"/>
    <property type="match status" value="1"/>
</dbReference>
<protein>
    <recommendedName>
        <fullName evidence="6">Alpha/beta hydrolase</fullName>
    </recommendedName>
</protein>
<dbReference type="Gene3D" id="3.40.50.1820">
    <property type="entry name" value="alpha/beta hydrolase"/>
    <property type="match status" value="1"/>
</dbReference>
<evidence type="ECO:0000256" key="3">
    <source>
        <dbReference type="SAM" id="SignalP"/>
    </source>
</evidence>
<feature type="signal peptide" evidence="3">
    <location>
        <begin position="1"/>
        <end position="21"/>
    </location>
</feature>
<accession>A0A2N5X7W0</accession>
<evidence type="ECO:0000313" key="4">
    <source>
        <dbReference type="EMBL" id="PLW70574.1"/>
    </source>
</evidence>
<dbReference type="RefSeq" id="WP_101516898.1">
    <property type="nucleotide sequence ID" value="NZ_PKUS01000001.1"/>
</dbReference>
<dbReference type="SUPFAM" id="SSF53474">
    <property type="entry name" value="alpha/beta-Hydrolases"/>
    <property type="match status" value="1"/>
</dbReference>
<feature type="transmembrane region" description="Helical" evidence="2">
    <location>
        <begin position="217"/>
        <end position="237"/>
    </location>
</feature>
<keyword evidence="3" id="KW-0732">Signal</keyword>
<feature type="chain" id="PRO_5014782066" description="Alpha/beta hydrolase" evidence="3">
    <location>
        <begin position="22"/>
        <end position="574"/>
    </location>
</feature>
<keyword evidence="2" id="KW-0472">Membrane</keyword>
<proteinExistence type="predicted"/>
<keyword evidence="2" id="KW-0812">Transmembrane</keyword>
<dbReference type="Pfam" id="PF05990">
    <property type="entry name" value="DUF900"/>
    <property type="match status" value="1"/>
</dbReference>
<dbReference type="InterPro" id="IPR029058">
    <property type="entry name" value="AB_hydrolase_fold"/>
</dbReference>
<dbReference type="EMBL" id="PKUS01000001">
    <property type="protein sequence ID" value="PLW70574.1"/>
    <property type="molecule type" value="Genomic_DNA"/>
</dbReference>
<dbReference type="InterPro" id="IPR010297">
    <property type="entry name" value="DUF900_hydrolase"/>
</dbReference>
<sequence length="574" mass="63448">MKVAYLVLALPLLLAACSGQHTDVSSQQQATGEIAALKAELAANKAELELARKELEKNRSRIADLTLQLEVLRRQGDVESARVVALKDQLDVARAAERSATEKSRAFLQKNQQLEADLARQGRDYQELLNSLEPAAGSSAPSALDPAVVADKTLVVETGVSPSFIKRVYYATNRNSLNRQSSDYWKPFLLPVVALLLGVIFLFLIRRYIKERYQRRFRLTVAIGAGLLVLLTSGRGLQEALQMLQRDRGLSIQYGNEIRSAGKGAIPYQRGYVDVSIPNKREVGEVPRPQLFRFELVVDSTKHFQLDSIQPGSSEDFYAGLNKIIESDTRKSAFVFVHGFHNTFEDAAFRTAQIAHDMKFAGASIFFSWPSQGAVMDYLTDAKNVETTVVHLRAFLEELHRESGATRIHLIAHSMGSRALVQAVEDMNGRLPESNRFGQLVFAAPDIARDLLEQKIAILAQVMKGVTLYASAHDSALRLSRALQGESEQNYQRAGETYPAPMVAPPMQTVDVSEASTGHSYISDSPLMLKDLAGLLGGSRVLNQQSQNYVPAGYWMLRAQASEQEGTVWPGTQN</sequence>
<dbReference type="PANTHER" id="PTHR36513">
    <property type="entry name" value="ABC TRANSMEMBRANE TYPE-1 DOMAIN-CONTAINING PROTEIN"/>
    <property type="match status" value="1"/>
</dbReference>
<evidence type="ECO:0008006" key="6">
    <source>
        <dbReference type="Google" id="ProtNLM"/>
    </source>
</evidence>
<dbReference type="Proteomes" id="UP000235005">
    <property type="component" value="Unassembled WGS sequence"/>
</dbReference>
<evidence type="ECO:0000313" key="5">
    <source>
        <dbReference type="Proteomes" id="UP000235005"/>
    </source>
</evidence>